<feature type="region of interest" description="Disordered" evidence="1">
    <location>
        <begin position="391"/>
        <end position="411"/>
    </location>
</feature>
<reference evidence="3" key="1">
    <citation type="submission" date="2021-01" db="EMBL/GenBank/DDBJ databases">
        <authorList>
            <person name="Eckstrom K.M.E."/>
        </authorList>
    </citation>
    <scope>NUCLEOTIDE SEQUENCE</scope>
    <source>
        <strain evidence="3">UVCC 0001</strain>
    </source>
</reference>
<dbReference type="InterPro" id="IPR036869">
    <property type="entry name" value="J_dom_sf"/>
</dbReference>
<dbReference type="Proteomes" id="UP001255856">
    <property type="component" value="Unassembled WGS sequence"/>
</dbReference>
<dbReference type="EMBL" id="JASFZW010000001">
    <property type="protein sequence ID" value="KAK2080327.1"/>
    <property type="molecule type" value="Genomic_DNA"/>
</dbReference>
<evidence type="ECO:0000259" key="2">
    <source>
        <dbReference type="PROSITE" id="PS50076"/>
    </source>
</evidence>
<sequence>MEELPKSEARPPTLPKLIKFGLSADEARRKYVRWHRGHWLSPLNVLAEKHSECRAAYVPFWSFSGDYAVHWTASVKESSGQTVTERWARTESTAFGPETGPETLVYASYNHRRDFMEAAKLPRWYELAKPTPWDEALAAPQGDAEPEVDPPTLRQPIAWALAAQALTEAETQTGSQELRRRLDPGAEIKSVRAALSFSRRRAELVYLPVYVVSYTWGEAFNVHDERVPDSFLGIVSGSSASGGLAGVAGERHFSQGQAAAAASAAVALAGAGVSGALGLSSGYAWPLTVDGMFAWGFCGALAALATKFGPAWYRQILEDHRVQLEEADLDEALEFGMGPVAIGHQDQERLLASSEWRRWEGAERRRWDPEKRRAWAEDLWVTQLRRRKERQRRTERMAAESERARHEREREARRFERFGHTSRHHGGHSWAHANRQQGRHDFLGLYAALDIHSKKVDELDIRRAFKRAAFKWHPDRHRHAGHEVARER</sequence>
<evidence type="ECO:0000313" key="4">
    <source>
        <dbReference type="Proteomes" id="UP001255856"/>
    </source>
</evidence>
<comment type="caution">
    <text evidence="3">The sequence shown here is derived from an EMBL/GenBank/DDBJ whole genome shotgun (WGS) entry which is preliminary data.</text>
</comment>
<evidence type="ECO:0000256" key="1">
    <source>
        <dbReference type="SAM" id="MobiDB-lite"/>
    </source>
</evidence>
<dbReference type="Gene3D" id="1.10.287.110">
    <property type="entry name" value="DnaJ domain"/>
    <property type="match status" value="1"/>
</dbReference>
<organism evidence="3 4">
    <name type="scientific">Prototheca wickerhamii</name>
    <dbReference type="NCBI Taxonomy" id="3111"/>
    <lineage>
        <taxon>Eukaryota</taxon>
        <taxon>Viridiplantae</taxon>
        <taxon>Chlorophyta</taxon>
        <taxon>core chlorophytes</taxon>
        <taxon>Trebouxiophyceae</taxon>
        <taxon>Chlorellales</taxon>
        <taxon>Chlorellaceae</taxon>
        <taxon>Prototheca</taxon>
    </lineage>
</organism>
<evidence type="ECO:0000313" key="3">
    <source>
        <dbReference type="EMBL" id="KAK2080327.1"/>
    </source>
</evidence>
<dbReference type="CDD" id="cd06257">
    <property type="entry name" value="DnaJ"/>
    <property type="match status" value="1"/>
</dbReference>
<accession>A0AAD9MJR5</accession>
<dbReference type="InterPro" id="IPR001623">
    <property type="entry name" value="DnaJ_domain"/>
</dbReference>
<feature type="domain" description="J" evidence="2">
    <location>
        <begin position="444"/>
        <end position="488"/>
    </location>
</feature>
<keyword evidence="4" id="KW-1185">Reference proteome</keyword>
<name>A0AAD9MJR5_PROWI</name>
<feature type="compositionally biased region" description="Basic and acidic residues" evidence="1">
    <location>
        <begin position="392"/>
        <end position="411"/>
    </location>
</feature>
<protein>
    <recommendedName>
        <fullName evidence="2">J domain-containing protein</fullName>
    </recommendedName>
</protein>
<dbReference type="SUPFAM" id="SSF46565">
    <property type="entry name" value="Chaperone J-domain"/>
    <property type="match status" value="1"/>
</dbReference>
<gene>
    <name evidence="3" type="ORF">QBZ16_000180</name>
</gene>
<dbReference type="PROSITE" id="PS50076">
    <property type="entry name" value="DNAJ_2"/>
    <property type="match status" value="1"/>
</dbReference>
<proteinExistence type="predicted"/>
<dbReference type="AlphaFoldDB" id="A0AAD9MJR5"/>